<keyword evidence="4" id="KW-0436">Ligase</keyword>
<keyword evidence="7" id="KW-0862">Zinc</keyword>
<evidence type="ECO:0000256" key="7">
    <source>
        <dbReference type="ARBA" id="ARBA00022833"/>
    </source>
</evidence>
<dbReference type="Proteomes" id="UP000663879">
    <property type="component" value="Unassembled WGS sequence"/>
</dbReference>
<evidence type="ECO:0000256" key="2">
    <source>
        <dbReference type="ARBA" id="ARBA00013168"/>
    </source>
</evidence>
<organism evidence="14 15">
    <name type="scientific">Brachionus calyciflorus</name>
    <dbReference type="NCBI Taxonomy" id="104777"/>
    <lineage>
        <taxon>Eukaryota</taxon>
        <taxon>Metazoa</taxon>
        <taxon>Spiralia</taxon>
        <taxon>Gnathifera</taxon>
        <taxon>Rotifera</taxon>
        <taxon>Eurotatoria</taxon>
        <taxon>Monogononta</taxon>
        <taxon>Pseudotrocha</taxon>
        <taxon>Ploima</taxon>
        <taxon>Brachionidae</taxon>
        <taxon>Brachionus</taxon>
    </lineage>
</organism>
<evidence type="ECO:0000256" key="8">
    <source>
        <dbReference type="ARBA" id="ARBA00022840"/>
    </source>
</evidence>
<evidence type="ECO:0000256" key="5">
    <source>
        <dbReference type="ARBA" id="ARBA00022723"/>
    </source>
</evidence>
<dbReference type="GO" id="GO:0004813">
    <property type="term" value="F:alanine-tRNA ligase activity"/>
    <property type="evidence" value="ECO:0007669"/>
    <property type="project" value="UniProtKB-EC"/>
</dbReference>
<dbReference type="GO" id="GO:0046872">
    <property type="term" value="F:metal ion binding"/>
    <property type="evidence" value="ECO:0007669"/>
    <property type="project" value="UniProtKB-KW"/>
</dbReference>
<evidence type="ECO:0000259" key="13">
    <source>
        <dbReference type="PROSITE" id="PS50860"/>
    </source>
</evidence>
<dbReference type="InterPro" id="IPR050058">
    <property type="entry name" value="Ala-tRNA_ligase"/>
</dbReference>
<dbReference type="PANTHER" id="PTHR11777">
    <property type="entry name" value="ALANYL-TRNA SYNTHETASE"/>
    <property type="match status" value="1"/>
</dbReference>
<dbReference type="InterPro" id="IPR018165">
    <property type="entry name" value="Ala-tRNA-synth_IIc_core"/>
</dbReference>
<keyword evidence="10" id="KW-0648">Protein biosynthesis</keyword>
<dbReference type="EMBL" id="CAJNOC010000778">
    <property type="protein sequence ID" value="CAF0801994.1"/>
    <property type="molecule type" value="Genomic_DNA"/>
</dbReference>
<dbReference type="FunFam" id="3.30.980.10:FF:000004">
    <property type="entry name" value="Alanine--tRNA ligase, cytoplasmic"/>
    <property type="match status" value="1"/>
</dbReference>
<dbReference type="NCBIfam" id="TIGR00344">
    <property type="entry name" value="alaS"/>
    <property type="match status" value="1"/>
</dbReference>
<dbReference type="SUPFAM" id="SSF55186">
    <property type="entry name" value="ThrRS/AlaRS common domain"/>
    <property type="match status" value="1"/>
</dbReference>
<accession>A0A813SZN6</accession>
<comment type="caution">
    <text evidence="14">The sequence shown here is derived from an EMBL/GenBank/DDBJ whole genome shotgun (WGS) entry which is preliminary data.</text>
</comment>
<feature type="domain" description="Alanyl-transfer RNA synthetases family profile" evidence="13">
    <location>
        <begin position="36"/>
        <end position="819"/>
    </location>
</feature>
<evidence type="ECO:0000256" key="1">
    <source>
        <dbReference type="ARBA" id="ARBA00008226"/>
    </source>
</evidence>
<dbReference type="PROSITE" id="PS50860">
    <property type="entry name" value="AA_TRNA_LIGASE_II_ALA"/>
    <property type="match status" value="1"/>
</dbReference>
<dbReference type="PANTHER" id="PTHR11777:SF9">
    <property type="entry name" value="ALANINE--TRNA LIGASE, CYTOPLASMIC"/>
    <property type="match status" value="1"/>
</dbReference>
<dbReference type="Pfam" id="PF01411">
    <property type="entry name" value="tRNA-synt_2c"/>
    <property type="match status" value="1"/>
</dbReference>
<dbReference type="OrthoDB" id="2423964at2759"/>
<name>A0A813SZN6_9BILA</name>
<proteinExistence type="inferred from homology"/>
<dbReference type="Gene3D" id="3.30.980.10">
    <property type="entry name" value="Threonyl-trna Synthetase, Chain A, domain 2"/>
    <property type="match status" value="1"/>
</dbReference>
<protein>
    <recommendedName>
        <fullName evidence="2">alanine--tRNA ligase</fullName>
        <ecNumber evidence="2">6.1.1.7</ecNumber>
    </recommendedName>
</protein>
<evidence type="ECO:0000256" key="6">
    <source>
        <dbReference type="ARBA" id="ARBA00022741"/>
    </source>
</evidence>
<dbReference type="InterPro" id="IPR018162">
    <property type="entry name" value="Ala-tRNA-ligase_IIc_anticod-bd"/>
</dbReference>
<dbReference type="SUPFAM" id="SSF50447">
    <property type="entry name" value="Translation proteins"/>
    <property type="match status" value="1"/>
</dbReference>
<evidence type="ECO:0000256" key="9">
    <source>
        <dbReference type="ARBA" id="ARBA00022884"/>
    </source>
</evidence>
<dbReference type="FunFam" id="3.30.930.10:FF:000011">
    <property type="entry name" value="Alanine--tRNA ligase, cytoplasmic"/>
    <property type="match status" value="1"/>
</dbReference>
<dbReference type="InterPro" id="IPR002318">
    <property type="entry name" value="Ala-tRNA-lgiase_IIc"/>
</dbReference>
<keyword evidence="8" id="KW-0067">ATP-binding</keyword>
<keyword evidence="3" id="KW-0820">tRNA-binding</keyword>
<evidence type="ECO:0000256" key="3">
    <source>
        <dbReference type="ARBA" id="ARBA00022555"/>
    </source>
</evidence>
<dbReference type="InterPro" id="IPR018163">
    <property type="entry name" value="Thr/Ala-tRNA-synth_IIc_edit"/>
</dbReference>
<dbReference type="GO" id="GO:0005524">
    <property type="term" value="F:ATP binding"/>
    <property type="evidence" value="ECO:0007669"/>
    <property type="project" value="UniProtKB-KW"/>
</dbReference>
<evidence type="ECO:0000256" key="11">
    <source>
        <dbReference type="ARBA" id="ARBA00023146"/>
    </source>
</evidence>
<keyword evidence="15" id="KW-1185">Reference proteome</keyword>
<comment type="similarity">
    <text evidence="1">Belongs to the class-II aminoacyl-tRNA synthetase family.</text>
</comment>
<dbReference type="Gene3D" id="3.30.930.10">
    <property type="entry name" value="Bira Bifunctional Protein, Domain 2"/>
    <property type="match status" value="1"/>
</dbReference>
<keyword evidence="5" id="KW-0479">Metal-binding</keyword>
<keyword evidence="11" id="KW-0030">Aminoacyl-tRNA synthetase</keyword>
<dbReference type="CDD" id="cd00673">
    <property type="entry name" value="AlaRS_core"/>
    <property type="match status" value="1"/>
</dbReference>
<dbReference type="EC" id="6.1.1.7" evidence="2"/>
<evidence type="ECO:0000313" key="15">
    <source>
        <dbReference type="Proteomes" id="UP000663879"/>
    </source>
</evidence>
<sequence>MLHQKLKSSLIKSYHHLKSNTFVPKRFYVSINNFEWPSEKVRQTFLDYFCKENDHKFIKSSSVLPKKGSGTYFTNAGMNQFKSIILGEVEPGDIIDTEKFIGVANSQKCIRIGGKHNDLEDIGKDTYHHTFFEMLGNWSFGSYDNEKACQMALELLVNKYKLNINGLYFTYFAGDKNLGLEPDFKSKNIWLKLGIPERQVLPFDMKANFWEMDVVGPCGPCTEIHYDRMVNNIIRSEQFTEARNLVNAGNERVIELWNLVFMNYNRIGSNNFSPLPFQVVDTGMGLERLTTVLNKLEDNYETDLFQAIFEYIFSRSNKVPKYSELSKNDPIGCSYRTLGDYMRSISISISDGLVPSRNGLGGFLKFLILKSMKISKENFGILNEADFLCGMIPVIVNTLNKAYPDLHNRTEYIQSVIRETDQRQKVKLSTSIQVTERFFKKLNQPNKLSGEQIWKLFKGDGSGDEISIDFIQQYCQSKNVEMDMQGFEKILLADNEKSLRNMKNSRNDNSLFIDLLKRLQNVPKTDNSFRYEFELDNYKREAIFKHCKLESRILALAVKNNDGKYNLTDEIKPNEDCIIILDKTNFYPESGGQQSDLGHLVSTSNPNNFTSINNVIHLKGYTFHIGKSNTSFKINDLVHCEIDSKQRYQTTLNHTAVHLLSHSIRKVYNSENSILQTSSLVKPDSFKFEFKFNQNLPKPKMEDIEKLEKNLNELISKSIPVHVKENVELENKNFNFPIRKLNDVLYPRKLRVVGIGANLEPNDESTNQEEHSAELCCGSHAGRTSDLKKLYITGFNIVGDSSYEIEGCTSEKADEVEKNNKQVLDLLNEMTELHNFKIENETKMTNAELYSNLNQIADKSIQIEAIFKKCQTSYSTIQKVKNESVKYRPSKNILQNIIKKYFIDELGEGSRQSLDSILIASIDPSKKLNFKFIAIDSILHHDQILSVISKISNELHPYLIIYNKYRNVYIFYSRSSFKKNIEVENFFNGEQEKILSKNSDAKLIEQSDNYRVIKCNLIKTNKFKYFSF</sequence>
<dbReference type="AlphaFoldDB" id="A0A813SZN6"/>
<evidence type="ECO:0000256" key="10">
    <source>
        <dbReference type="ARBA" id="ARBA00022917"/>
    </source>
</evidence>
<dbReference type="SUPFAM" id="SSF101353">
    <property type="entry name" value="Putative anticodon-binding domain of alanyl-tRNA synthetase (AlaRS)"/>
    <property type="match status" value="1"/>
</dbReference>
<dbReference type="GO" id="GO:0006419">
    <property type="term" value="P:alanyl-tRNA aminoacylation"/>
    <property type="evidence" value="ECO:0007669"/>
    <property type="project" value="InterPro"/>
</dbReference>
<reference evidence="14" key="1">
    <citation type="submission" date="2021-02" db="EMBL/GenBank/DDBJ databases">
        <authorList>
            <person name="Nowell W R."/>
        </authorList>
    </citation>
    <scope>NUCLEOTIDE SEQUENCE</scope>
    <source>
        <strain evidence="14">Ploen Becks lab</strain>
    </source>
</reference>
<dbReference type="PRINTS" id="PR00980">
    <property type="entry name" value="TRNASYNTHALA"/>
</dbReference>
<dbReference type="SUPFAM" id="SSF55681">
    <property type="entry name" value="Class II aaRS and biotin synthetases"/>
    <property type="match status" value="1"/>
</dbReference>
<dbReference type="GO" id="GO:0005739">
    <property type="term" value="C:mitochondrion"/>
    <property type="evidence" value="ECO:0007669"/>
    <property type="project" value="TreeGrafter"/>
</dbReference>
<evidence type="ECO:0000313" key="14">
    <source>
        <dbReference type="EMBL" id="CAF0801994.1"/>
    </source>
</evidence>
<evidence type="ECO:0000256" key="4">
    <source>
        <dbReference type="ARBA" id="ARBA00022598"/>
    </source>
</evidence>
<keyword evidence="9" id="KW-0694">RNA-binding</keyword>
<comment type="catalytic activity">
    <reaction evidence="12">
        <text>tRNA(Ala) + L-alanine + ATP = L-alanyl-tRNA(Ala) + AMP + diphosphate</text>
        <dbReference type="Rhea" id="RHEA:12540"/>
        <dbReference type="Rhea" id="RHEA-COMP:9657"/>
        <dbReference type="Rhea" id="RHEA-COMP:9923"/>
        <dbReference type="ChEBI" id="CHEBI:30616"/>
        <dbReference type="ChEBI" id="CHEBI:33019"/>
        <dbReference type="ChEBI" id="CHEBI:57972"/>
        <dbReference type="ChEBI" id="CHEBI:78442"/>
        <dbReference type="ChEBI" id="CHEBI:78497"/>
        <dbReference type="ChEBI" id="CHEBI:456215"/>
        <dbReference type="EC" id="6.1.1.7"/>
    </reaction>
</comment>
<gene>
    <name evidence="14" type="ORF">OXX778_LOCUS6515</name>
</gene>
<dbReference type="Gene3D" id="2.40.30.130">
    <property type="match status" value="1"/>
</dbReference>
<dbReference type="GO" id="GO:0000049">
    <property type="term" value="F:tRNA binding"/>
    <property type="evidence" value="ECO:0007669"/>
    <property type="project" value="UniProtKB-KW"/>
</dbReference>
<keyword evidence="6" id="KW-0547">Nucleotide-binding</keyword>
<dbReference type="InterPro" id="IPR045864">
    <property type="entry name" value="aa-tRNA-synth_II/BPL/LPL"/>
</dbReference>
<dbReference type="GO" id="GO:0002161">
    <property type="term" value="F:aminoacyl-tRNA deacylase activity"/>
    <property type="evidence" value="ECO:0007669"/>
    <property type="project" value="TreeGrafter"/>
</dbReference>
<dbReference type="InterPro" id="IPR009000">
    <property type="entry name" value="Transl_B-barrel_sf"/>
</dbReference>
<dbReference type="InterPro" id="IPR018164">
    <property type="entry name" value="Ala-tRNA-synth_IIc_N"/>
</dbReference>
<evidence type="ECO:0000256" key="12">
    <source>
        <dbReference type="ARBA" id="ARBA00048300"/>
    </source>
</evidence>